<accession>A0ABD0K565</accession>
<name>A0ABD0K565_9CAEN</name>
<organism evidence="1 2">
    <name type="scientific">Batillaria attramentaria</name>
    <dbReference type="NCBI Taxonomy" id="370345"/>
    <lineage>
        <taxon>Eukaryota</taxon>
        <taxon>Metazoa</taxon>
        <taxon>Spiralia</taxon>
        <taxon>Lophotrochozoa</taxon>
        <taxon>Mollusca</taxon>
        <taxon>Gastropoda</taxon>
        <taxon>Caenogastropoda</taxon>
        <taxon>Sorbeoconcha</taxon>
        <taxon>Cerithioidea</taxon>
        <taxon>Batillariidae</taxon>
        <taxon>Batillaria</taxon>
    </lineage>
</organism>
<dbReference type="Proteomes" id="UP001519460">
    <property type="component" value="Unassembled WGS sequence"/>
</dbReference>
<gene>
    <name evidence="1" type="ORF">BaRGS_00026378</name>
</gene>
<evidence type="ECO:0000313" key="2">
    <source>
        <dbReference type="Proteomes" id="UP001519460"/>
    </source>
</evidence>
<dbReference type="EMBL" id="JACVVK020000246">
    <property type="protein sequence ID" value="KAK7482359.1"/>
    <property type="molecule type" value="Genomic_DNA"/>
</dbReference>
<proteinExistence type="predicted"/>
<comment type="caution">
    <text evidence="1">The sequence shown here is derived from an EMBL/GenBank/DDBJ whole genome shotgun (WGS) entry which is preliminary data.</text>
</comment>
<dbReference type="AlphaFoldDB" id="A0ABD0K565"/>
<sequence>MPNKGPTQTNRKRKIYETWVDIQENLGSANRWPRNIRTYLWTKYLKHWPRIMLAAFIFTNGMNPGLLMKWVDLMHLCRDQAVKRHFRTLFQAFEQGRYIKALYAFDLIRGRYEYLDGTPRMDVIKSQRT</sequence>
<protein>
    <submittedName>
        <fullName evidence="1">Uncharacterized protein</fullName>
    </submittedName>
</protein>
<reference evidence="1 2" key="1">
    <citation type="journal article" date="2023" name="Sci. Data">
        <title>Genome assembly of the Korean intertidal mud-creeper Batillaria attramentaria.</title>
        <authorList>
            <person name="Patra A.K."/>
            <person name="Ho P.T."/>
            <person name="Jun S."/>
            <person name="Lee S.J."/>
            <person name="Kim Y."/>
            <person name="Won Y.J."/>
        </authorList>
    </citation>
    <scope>NUCLEOTIDE SEQUENCE [LARGE SCALE GENOMIC DNA]</scope>
    <source>
        <strain evidence="1">Wonlab-2016</strain>
    </source>
</reference>
<keyword evidence="2" id="KW-1185">Reference proteome</keyword>
<evidence type="ECO:0000313" key="1">
    <source>
        <dbReference type="EMBL" id="KAK7482359.1"/>
    </source>
</evidence>